<dbReference type="InterPro" id="IPR058711">
    <property type="entry name" value="SCO6045-like_C"/>
</dbReference>
<comment type="caution">
    <text evidence="2">The sequence shown here is derived from an EMBL/GenBank/DDBJ whole genome shotgun (WGS) entry which is preliminary data.</text>
</comment>
<evidence type="ECO:0000313" key="2">
    <source>
        <dbReference type="EMBL" id="MFC6021059.1"/>
    </source>
</evidence>
<dbReference type="EMBL" id="JBHSPR010000037">
    <property type="protein sequence ID" value="MFC6021059.1"/>
    <property type="molecule type" value="Genomic_DNA"/>
</dbReference>
<accession>A0ABW1KH75</accession>
<protein>
    <recommendedName>
        <fullName evidence="1">SCO6045-like C-terminal domain-containing protein</fullName>
    </recommendedName>
</protein>
<organism evidence="2 3">
    <name type="scientific">Plantactinospora solaniradicis</name>
    <dbReference type="NCBI Taxonomy" id="1723736"/>
    <lineage>
        <taxon>Bacteria</taxon>
        <taxon>Bacillati</taxon>
        <taxon>Actinomycetota</taxon>
        <taxon>Actinomycetes</taxon>
        <taxon>Micromonosporales</taxon>
        <taxon>Micromonosporaceae</taxon>
        <taxon>Plantactinospora</taxon>
    </lineage>
</organism>
<reference evidence="3" key="1">
    <citation type="journal article" date="2019" name="Int. J. Syst. Evol. Microbiol.">
        <title>The Global Catalogue of Microorganisms (GCM) 10K type strain sequencing project: providing services to taxonomists for standard genome sequencing and annotation.</title>
        <authorList>
            <consortium name="The Broad Institute Genomics Platform"/>
            <consortium name="The Broad Institute Genome Sequencing Center for Infectious Disease"/>
            <person name="Wu L."/>
            <person name="Ma J."/>
        </authorList>
    </citation>
    <scope>NUCLEOTIDE SEQUENCE [LARGE SCALE GENOMIC DNA]</scope>
    <source>
        <strain evidence="3">ZS-35-S2</strain>
    </source>
</reference>
<feature type="domain" description="SCO6045-like C-terminal" evidence="1">
    <location>
        <begin position="28"/>
        <end position="111"/>
    </location>
</feature>
<dbReference type="Proteomes" id="UP001596203">
    <property type="component" value="Unassembled WGS sequence"/>
</dbReference>
<dbReference type="Pfam" id="PF26136">
    <property type="entry name" value="SCO6045_C"/>
    <property type="match status" value="1"/>
</dbReference>
<evidence type="ECO:0000259" key="1">
    <source>
        <dbReference type="Pfam" id="PF26136"/>
    </source>
</evidence>
<name>A0ABW1KH75_9ACTN</name>
<evidence type="ECO:0000313" key="3">
    <source>
        <dbReference type="Proteomes" id="UP001596203"/>
    </source>
</evidence>
<keyword evidence="3" id="KW-1185">Reference proteome</keyword>
<gene>
    <name evidence="2" type="ORF">ACFP2T_33415</name>
</gene>
<proteinExistence type="predicted"/>
<dbReference type="RefSeq" id="WP_377428850.1">
    <property type="nucleotide sequence ID" value="NZ_JBHSPR010000037.1"/>
</dbReference>
<sequence>MTGRTPASGPVPAEDSTERVTGVAGTLAERQAALVATLVAGAPVPPGFDVRLVGAARSALLRKRAGEVARYWPLLAAGLGERWPAVFARWAATRPTQGSLRDGWDLARELAGEGPLPAPAAEELAVREALWRYDGTTAPRRRRLPAIHRADGVTVLQLAGRIRLWSGRNR</sequence>